<dbReference type="Proteomes" id="UP000051256">
    <property type="component" value="Unassembled WGS sequence"/>
</dbReference>
<sequence length="235" mass="25540">MNHELNSSAAIKEALPTVFGYIGIGLAFGIVAKAAGFSPWITLLMSLFIYAGSAQFIAVSMLAAHSPVASIVFAVFLVNARMILISTTVAGYLPAQATWKNVVLGSFITDESFALSMNKINYTNHRLNFEWLNAANLVAYWVWAGASVVGAILGNFITDPQAWGLDFAIVAMFLGLLYLQIISEQVLSYSLQLLVVLITLGLMYVGFIFIPTNLLVLVVTLITCGLGVWLKNEFF</sequence>
<gene>
    <name evidence="9" type="ORF">FC56_GL000849</name>
</gene>
<evidence type="ECO:0000256" key="2">
    <source>
        <dbReference type="ARBA" id="ARBA00010735"/>
    </source>
</evidence>
<keyword evidence="10" id="KW-1185">Reference proteome</keyword>
<comment type="caution">
    <text evidence="9">The sequence shown here is derived from an EMBL/GenBank/DDBJ whole genome shotgun (WGS) entry which is preliminary data.</text>
</comment>
<evidence type="ECO:0000256" key="1">
    <source>
        <dbReference type="ARBA" id="ARBA00004651"/>
    </source>
</evidence>
<dbReference type="GO" id="GO:0005886">
    <property type="term" value="C:plasma membrane"/>
    <property type="evidence" value="ECO:0007669"/>
    <property type="project" value="UniProtKB-SubCell"/>
</dbReference>
<dbReference type="Pfam" id="PF03591">
    <property type="entry name" value="AzlC"/>
    <property type="match status" value="1"/>
</dbReference>
<feature type="transmembrane region" description="Helical" evidence="8">
    <location>
        <begin position="14"/>
        <end position="34"/>
    </location>
</feature>
<protein>
    <submittedName>
        <fullName evidence="9">AzlC family protein</fullName>
    </submittedName>
</protein>
<reference evidence="9 10" key="1">
    <citation type="journal article" date="2015" name="Genome Announc.">
        <title>Expanding the biotechnology potential of lactobacilli through comparative genomics of 213 strains and associated genera.</title>
        <authorList>
            <person name="Sun Z."/>
            <person name="Harris H.M."/>
            <person name="McCann A."/>
            <person name="Guo C."/>
            <person name="Argimon S."/>
            <person name="Zhang W."/>
            <person name="Yang X."/>
            <person name="Jeffery I.B."/>
            <person name="Cooney J.C."/>
            <person name="Kagawa T.F."/>
            <person name="Liu W."/>
            <person name="Song Y."/>
            <person name="Salvetti E."/>
            <person name="Wrobel A."/>
            <person name="Rasinkangas P."/>
            <person name="Parkhill J."/>
            <person name="Rea M.C."/>
            <person name="O'Sullivan O."/>
            <person name="Ritari J."/>
            <person name="Douillard F.P."/>
            <person name="Paul Ross R."/>
            <person name="Yang R."/>
            <person name="Briner A.E."/>
            <person name="Felis G.E."/>
            <person name="de Vos W.M."/>
            <person name="Barrangou R."/>
            <person name="Klaenhammer T.R."/>
            <person name="Caufield P.W."/>
            <person name="Cui Y."/>
            <person name="Zhang H."/>
            <person name="O'Toole P.W."/>
        </authorList>
    </citation>
    <scope>NUCLEOTIDE SEQUENCE [LARGE SCALE GENOMIC DNA]</scope>
    <source>
        <strain evidence="9 10">DSM 24302</strain>
    </source>
</reference>
<evidence type="ECO:0000256" key="4">
    <source>
        <dbReference type="ARBA" id="ARBA00022475"/>
    </source>
</evidence>
<keyword evidence="7 8" id="KW-0472">Membrane</keyword>
<feature type="transmembrane region" description="Helical" evidence="8">
    <location>
        <begin position="189"/>
        <end position="207"/>
    </location>
</feature>
<dbReference type="GO" id="GO:1903785">
    <property type="term" value="P:L-valine transmembrane transport"/>
    <property type="evidence" value="ECO:0007669"/>
    <property type="project" value="TreeGrafter"/>
</dbReference>
<keyword evidence="5 8" id="KW-0812">Transmembrane</keyword>
<feature type="transmembrane region" description="Helical" evidence="8">
    <location>
        <begin position="138"/>
        <end position="157"/>
    </location>
</feature>
<comment type="subcellular location">
    <subcellularLocation>
        <location evidence="1">Cell membrane</location>
        <topology evidence="1">Multi-pass membrane protein</topology>
    </subcellularLocation>
</comment>
<evidence type="ECO:0000256" key="5">
    <source>
        <dbReference type="ARBA" id="ARBA00022692"/>
    </source>
</evidence>
<dbReference type="PANTHER" id="PTHR34979">
    <property type="entry name" value="INNER MEMBRANE PROTEIN YGAZ"/>
    <property type="match status" value="1"/>
</dbReference>
<evidence type="ECO:0000256" key="7">
    <source>
        <dbReference type="ARBA" id="ARBA00023136"/>
    </source>
</evidence>
<accession>A0A0R2CQ83</accession>
<dbReference type="InterPro" id="IPR011606">
    <property type="entry name" value="Brnchd-chn_aa_trnsp_permease"/>
</dbReference>
<dbReference type="RefSeq" id="WP_056978612.1">
    <property type="nucleotide sequence ID" value="NZ_AYZR01000009.1"/>
</dbReference>
<dbReference type="STRING" id="1423802.FC56_GL000849"/>
<evidence type="ECO:0000256" key="8">
    <source>
        <dbReference type="SAM" id="Phobius"/>
    </source>
</evidence>
<dbReference type="PANTHER" id="PTHR34979:SF1">
    <property type="entry name" value="INNER MEMBRANE PROTEIN YGAZ"/>
    <property type="match status" value="1"/>
</dbReference>
<feature type="transmembrane region" description="Helical" evidence="8">
    <location>
        <begin position="214"/>
        <end position="230"/>
    </location>
</feature>
<evidence type="ECO:0000256" key="6">
    <source>
        <dbReference type="ARBA" id="ARBA00022989"/>
    </source>
</evidence>
<keyword evidence="4" id="KW-1003">Cell membrane</keyword>
<keyword evidence="3" id="KW-0813">Transport</keyword>
<evidence type="ECO:0000313" key="9">
    <source>
        <dbReference type="EMBL" id="KRM93184.1"/>
    </source>
</evidence>
<keyword evidence="6 8" id="KW-1133">Transmembrane helix</keyword>
<comment type="similarity">
    <text evidence="2">Belongs to the AzlC family.</text>
</comment>
<evidence type="ECO:0000256" key="3">
    <source>
        <dbReference type="ARBA" id="ARBA00022448"/>
    </source>
</evidence>
<dbReference type="PATRIC" id="fig|1423802.4.peg.862"/>
<name>A0A0R2CQ83_9LACO</name>
<feature type="transmembrane region" description="Helical" evidence="8">
    <location>
        <begin position="164"/>
        <end position="183"/>
    </location>
</feature>
<dbReference type="EMBL" id="AYZR01000009">
    <property type="protein sequence ID" value="KRM93184.1"/>
    <property type="molecule type" value="Genomic_DNA"/>
</dbReference>
<dbReference type="AlphaFoldDB" id="A0A0R2CQ83"/>
<proteinExistence type="inferred from homology"/>
<organism evidence="9 10">
    <name type="scientific">Lentilactobacillus senioris DSM 24302 = JCM 17472</name>
    <dbReference type="NCBI Taxonomy" id="1423802"/>
    <lineage>
        <taxon>Bacteria</taxon>
        <taxon>Bacillati</taxon>
        <taxon>Bacillota</taxon>
        <taxon>Bacilli</taxon>
        <taxon>Lactobacillales</taxon>
        <taxon>Lactobacillaceae</taxon>
        <taxon>Lentilactobacillus</taxon>
    </lineage>
</organism>
<evidence type="ECO:0000313" key="10">
    <source>
        <dbReference type="Proteomes" id="UP000051256"/>
    </source>
</evidence>